<dbReference type="Gene3D" id="3.30.505.10">
    <property type="entry name" value="SH2 domain"/>
    <property type="match status" value="1"/>
</dbReference>
<dbReference type="Pfam" id="PF00017">
    <property type="entry name" value="SH2"/>
    <property type="match status" value="1"/>
</dbReference>
<evidence type="ECO:0000313" key="5">
    <source>
        <dbReference type="EMBL" id="PWA23302.1"/>
    </source>
</evidence>
<proteinExistence type="predicted"/>
<dbReference type="PANTHER" id="PTHR14388:SF6">
    <property type="entry name" value="SH2 DOMAIN-CONTAINING PROTEIN 7"/>
    <property type="match status" value="1"/>
</dbReference>
<dbReference type="PANTHER" id="PTHR14388">
    <property type="entry name" value="T CELL-SPECIFIC ADAPTER PROTEIN TSAD"/>
    <property type="match status" value="1"/>
</dbReference>
<feature type="region of interest" description="Disordered" evidence="3">
    <location>
        <begin position="166"/>
        <end position="317"/>
    </location>
</feature>
<dbReference type="AlphaFoldDB" id="A0A315VK42"/>
<reference evidence="5 6" key="1">
    <citation type="journal article" date="2018" name="G3 (Bethesda)">
        <title>A High-Quality Reference Genome for the Invasive Mosquitofish Gambusia affinis Using a Chicago Library.</title>
        <authorList>
            <person name="Hoffberg S.L."/>
            <person name="Troendle N.J."/>
            <person name="Glenn T.C."/>
            <person name="Mahmud O."/>
            <person name="Louha S."/>
            <person name="Chalopin D."/>
            <person name="Bennetzen J.L."/>
            <person name="Mauricio R."/>
        </authorList>
    </citation>
    <scope>NUCLEOTIDE SEQUENCE [LARGE SCALE GENOMIC DNA]</scope>
    <source>
        <strain evidence="5">NE01/NJP1002.9</strain>
        <tissue evidence="5">Muscle</tissue>
    </source>
</reference>
<feature type="domain" description="SH2" evidence="4">
    <location>
        <begin position="43"/>
        <end position="134"/>
    </location>
</feature>
<dbReference type="PROSITE" id="PS50001">
    <property type="entry name" value="SH2"/>
    <property type="match status" value="1"/>
</dbReference>
<evidence type="ECO:0000313" key="6">
    <source>
        <dbReference type="Proteomes" id="UP000250572"/>
    </source>
</evidence>
<name>A0A315VK42_GAMAF</name>
<dbReference type="STRING" id="33528.ENSGAFP00000024536"/>
<organism evidence="5 6">
    <name type="scientific">Gambusia affinis</name>
    <name type="common">Western mosquitofish</name>
    <name type="synonym">Heterandria affinis</name>
    <dbReference type="NCBI Taxonomy" id="33528"/>
    <lineage>
        <taxon>Eukaryota</taxon>
        <taxon>Metazoa</taxon>
        <taxon>Chordata</taxon>
        <taxon>Craniata</taxon>
        <taxon>Vertebrata</taxon>
        <taxon>Euteleostomi</taxon>
        <taxon>Actinopterygii</taxon>
        <taxon>Neopterygii</taxon>
        <taxon>Teleostei</taxon>
        <taxon>Neoteleostei</taxon>
        <taxon>Acanthomorphata</taxon>
        <taxon>Ovalentaria</taxon>
        <taxon>Atherinomorphae</taxon>
        <taxon>Cyprinodontiformes</taxon>
        <taxon>Poeciliidae</taxon>
        <taxon>Poeciliinae</taxon>
        <taxon>Gambusia</taxon>
    </lineage>
</organism>
<evidence type="ECO:0000259" key="4">
    <source>
        <dbReference type="PROSITE" id="PS50001"/>
    </source>
</evidence>
<protein>
    <recommendedName>
        <fullName evidence="4">SH2 domain-containing protein</fullName>
    </recommendedName>
</protein>
<keyword evidence="6" id="KW-1185">Reference proteome</keyword>
<dbReference type="Proteomes" id="UP000250572">
    <property type="component" value="Unassembled WGS sequence"/>
</dbReference>
<dbReference type="GO" id="GO:0005737">
    <property type="term" value="C:cytoplasm"/>
    <property type="evidence" value="ECO:0007669"/>
    <property type="project" value="TreeGrafter"/>
</dbReference>
<accession>A0A315VK42</accession>
<feature type="region of interest" description="Disordered" evidence="3">
    <location>
        <begin position="370"/>
        <end position="414"/>
    </location>
</feature>
<comment type="caution">
    <text evidence="5">The sequence shown here is derived from an EMBL/GenBank/DDBJ whole genome shotgun (WGS) entry which is preliminary data.</text>
</comment>
<feature type="compositionally biased region" description="Acidic residues" evidence="3">
    <location>
        <begin position="303"/>
        <end position="312"/>
    </location>
</feature>
<dbReference type="InterPro" id="IPR036860">
    <property type="entry name" value="SH2_dom_sf"/>
</dbReference>
<feature type="compositionally biased region" description="Polar residues" evidence="3">
    <location>
        <begin position="264"/>
        <end position="276"/>
    </location>
</feature>
<dbReference type="InterPro" id="IPR000980">
    <property type="entry name" value="SH2"/>
</dbReference>
<gene>
    <name evidence="5" type="ORF">CCH79_00018922</name>
</gene>
<evidence type="ECO:0000256" key="1">
    <source>
        <dbReference type="ARBA" id="ARBA00022999"/>
    </source>
</evidence>
<evidence type="ECO:0000256" key="3">
    <source>
        <dbReference type="SAM" id="MobiDB-lite"/>
    </source>
</evidence>
<evidence type="ECO:0000256" key="2">
    <source>
        <dbReference type="PROSITE-ProRule" id="PRU00191"/>
    </source>
</evidence>
<sequence length="492" mass="53895">MAKQSMADLQTLAADGGLKELVLRWFTDTQAPLILQNGNFPDWFQGLAARKEAEDVLRDKALGCFLIRLSDKAIGYILSYKGQDRCRHFVISQNPEGQFVIAGDCQLFGSLTQLIEHYKVRPIQPFGEFLTSSCCQDDADDLYDVVNAKKSSGVSVQALRSIWDQVEPDKRKKVQQRQNESPPAPAPSLPPKSRNRKLTGTVSVDASSLSQALPPVPKRGMPLGFSLSGSLPDTISHPRERPTNPNREPTHRGRTTPPLPANRDSFNPTDSNNSSDFYKEIVPGADLSQVESRSQSLPFLGNNDDEETEEEEKYSNKFNSLSVTASAPPKKVTCLTYSFHAPGVTQSSSGSEPENGSQHQLRSNPLYQSSEAAAGSPGRQADSMYAEVPDGPTRTADDTYEQIPGAGAGHSNTYESVKDVKSKKTKSTWGKNMLAAELVVLDSESATTRAVPLLTTRGPQCSPAWVLAKKKTGGTSRFQTDSRWRVRKISDF</sequence>
<dbReference type="SMART" id="SM00252">
    <property type="entry name" value="SH2"/>
    <property type="match status" value="1"/>
</dbReference>
<dbReference type="PRINTS" id="PR00401">
    <property type="entry name" value="SH2DOMAIN"/>
</dbReference>
<keyword evidence="1 2" id="KW-0727">SH2 domain</keyword>
<dbReference type="SUPFAM" id="SSF55550">
    <property type="entry name" value="SH2 domain"/>
    <property type="match status" value="1"/>
</dbReference>
<feature type="compositionally biased region" description="Polar residues" evidence="3">
    <location>
        <begin position="198"/>
        <end position="211"/>
    </location>
</feature>
<dbReference type="EMBL" id="NHOQ01001616">
    <property type="protein sequence ID" value="PWA23302.1"/>
    <property type="molecule type" value="Genomic_DNA"/>
</dbReference>